<comment type="similarity">
    <text evidence="1">Belongs to the argonaute family.</text>
</comment>
<dbReference type="SMART" id="SM00949">
    <property type="entry name" value="PAZ"/>
    <property type="match status" value="1"/>
</dbReference>
<evidence type="ECO:0000313" key="5">
    <source>
        <dbReference type="Proteomes" id="UP001295684"/>
    </source>
</evidence>
<dbReference type="Proteomes" id="UP001295684">
    <property type="component" value="Unassembled WGS sequence"/>
</dbReference>
<dbReference type="PROSITE" id="PS50822">
    <property type="entry name" value="PIWI"/>
    <property type="match status" value="1"/>
</dbReference>
<dbReference type="InterPro" id="IPR036085">
    <property type="entry name" value="PAZ_dom_sf"/>
</dbReference>
<dbReference type="CDD" id="cd04658">
    <property type="entry name" value="Piwi_piwi-like_Euk"/>
    <property type="match status" value="1"/>
</dbReference>
<dbReference type="PROSITE" id="PS50821">
    <property type="entry name" value="PAZ"/>
    <property type="match status" value="1"/>
</dbReference>
<keyword evidence="5" id="KW-1185">Reference proteome</keyword>
<evidence type="ECO:0000256" key="1">
    <source>
        <dbReference type="RuleBase" id="RU361178"/>
    </source>
</evidence>
<dbReference type="GO" id="GO:0003723">
    <property type="term" value="F:RNA binding"/>
    <property type="evidence" value="ECO:0007669"/>
    <property type="project" value="InterPro"/>
</dbReference>
<dbReference type="EMBL" id="CAMPGE010027720">
    <property type="protein sequence ID" value="CAI2385331.1"/>
    <property type="molecule type" value="Genomic_DNA"/>
</dbReference>
<dbReference type="Pfam" id="PF02171">
    <property type="entry name" value="Piwi"/>
    <property type="match status" value="1"/>
</dbReference>
<dbReference type="SUPFAM" id="SSF101690">
    <property type="entry name" value="PAZ domain"/>
    <property type="match status" value="1"/>
</dbReference>
<feature type="domain" description="PAZ" evidence="2">
    <location>
        <begin position="214"/>
        <end position="319"/>
    </location>
</feature>
<comment type="caution">
    <text evidence="4">The sequence shown here is derived from an EMBL/GenBank/DDBJ whole genome shotgun (WGS) entry which is preliminary data.</text>
</comment>
<evidence type="ECO:0000313" key="4">
    <source>
        <dbReference type="EMBL" id="CAI2385331.1"/>
    </source>
</evidence>
<gene>
    <name evidence="4" type="ORF">ECRASSUSDP1_LOCUS26887</name>
</gene>
<reference evidence="4" key="1">
    <citation type="submission" date="2023-07" db="EMBL/GenBank/DDBJ databases">
        <authorList>
            <consortium name="AG Swart"/>
            <person name="Singh M."/>
            <person name="Singh A."/>
            <person name="Seah K."/>
            <person name="Emmerich C."/>
        </authorList>
    </citation>
    <scope>NUCLEOTIDE SEQUENCE</scope>
    <source>
        <strain evidence="4">DP1</strain>
    </source>
</reference>
<feature type="domain" description="Piwi" evidence="3">
    <location>
        <begin position="483"/>
        <end position="778"/>
    </location>
</feature>
<protein>
    <recommendedName>
        <fullName evidence="6">Piwi domain-containing protein</fullName>
    </recommendedName>
</protein>
<dbReference type="InterPro" id="IPR003100">
    <property type="entry name" value="PAZ_dom"/>
</dbReference>
<name>A0AAD1Y4K7_EUPCR</name>
<dbReference type="Pfam" id="PF02170">
    <property type="entry name" value="PAZ"/>
    <property type="match status" value="1"/>
</dbReference>
<dbReference type="AlphaFoldDB" id="A0AAD1Y4K7"/>
<evidence type="ECO:0000259" key="2">
    <source>
        <dbReference type="PROSITE" id="PS50821"/>
    </source>
</evidence>
<dbReference type="SUPFAM" id="SSF53098">
    <property type="entry name" value="Ribonuclease H-like"/>
    <property type="match status" value="1"/>
</dbReference>
<evidence type="ECO:0008006" key="6">
    <source>
        <dbReference type="Google" id="ProtNLM"/>
    </source>
</evidence>
<evidence type="ECO:0000259" key="3">
    <source>
        <dbReference type="PROSITE" id="PS50822"/>
    </source>
</evidence>
<dbReference type="PANTHER" id="PTHR22891">
    <property type="entry name" value="EUKARYOTIC TRANSLATION INITIATION FACTOR 2C"/>
    <property type="match status" value="1"/>
</dbReference>
<dbReference type="InterPro" id="IPR003165">
    <property type="entry name" value="Piwi"/>
</dbReference>
<dbReference type="Gene3D" id="3.30.420.10">
    <property type="entry name" value="Ribonuclease H-like superfamily/Ribonuclease H"/>
    <property type="match status" value="1"/>
</dbReference>
<organism evidence="4 5">
    <name type="scientific">Euplotes crassus</name>
    <dbReference type="NCBI Taxonomy" id="5936"/>
    <lineage>
        <taxon>Eukaryota</taxon>
        <taxon>Sar</taxon>
        <taxon>Alveolata</taxon>
        <taxon>Ciliophora</taxon>
        <taxon>Intramacronucleata</taxon>
        <taxon>Spirotrichea</taxon>
        <taxon>Hypotrichia</taxon>
        <taxon>Euplotida</taxon>
        <taxon>Euplotidae</taxon>
        <taxon>Moneuplotes</taxon>
    </lineage>
</organism>
<dbReference type="CDD" id="cd02845">
    <property type="entry name" value="PAZ_piwi_like"/>
    <property type="match status" value="1"/>
</dbReference>
<dbReference type="Gene3D" id="2.170.260.10">
    <property type="entry name" value="paz domain"/>
    <property type="match status" value="1"/>
</dbReference>
<accession>A0AAD1Y4K7</accession>
<dbReference type="SMART" id="SM00950">
    <property type="entry name" value="Piwi"/>
    <property type="match status" value="1"/>
</dbReference>
<sequence length="796" mass="91627">MVFKHRNYKNLLNFQMEEKGIQETITARPSRSDLASMGRPKTVVANYFGFKFTSPSGEERIHKYKMETDPGLPQDSPLLRKLARRTRRDLEKSIGHVEFFRDCAYALINNPDITDIHKTPSDEDNTMYKVKYTWVQEIKKEDVDMLIFFKIFLNRLMERGGLVQVGFGKYFDPSRQRDLKECNCWPGYATSLSNYQSGILFTVNPTNKFLMNRTAYDVIKGTRGTNTKDNIAKELNARGVMTHYNKKVYRVEEVDYDHTPKDKFTLQEKSTKRELTYIDYYKEKYNVEIKDPDQPLLVHMNERTNNKIFLIPETCILTGITDELKAKNSREMRDILFANAEVKYKRIETYFEHLLNNEKCKQMMETWKVTIVNKPLEVNAVQLHPGQLLIHKDQKIDLTRTPEFDREIKNLMDMPKVSKWAIFFPHRFAKEAEALLRDMQNCIRDFRYPCCAPRKVKIADDKIDSWRKGIEGVLKGQEGISFAVFVIQGKKKASPVYHELKKILVEEVPVPSQMILADTLSRGKGIRSIANKLFIQCNAKFGGTPWGFYNLPMCNKPTMFCGIDIFKKCKQRGCSYAAFVSTTDKFCGKFNSEVSWVKEGDDIGAGFGKSVINGIAAFKEKNGCVPQRIVIFRDGVSESQLPAVLSTECGSIKDALEKEGHKDTNLIFLVVNQTSGARFFCKNGRRNVNPERGIVVDSGVVRESEYDFYIVPHGSRQGIQGPTRFHLLYSSETIDTKSLYEVCYRLCYGYFNYGSSIKVPSPVLYAHKLAYFCGEIENKQGKTIPVDSLKSKLYYI</sequence>
<dbReference type="InterPro" id="IPR036397">
    <property type="entry name" value="RNaseH_sf"/>
</dbReference>
<dbReference type="InterPro" id="IPR012337">
    <property type="entry name" value="RNaseH-like_sf"/>
</dbReference>
<proteinExistence type="inferred from homology"/>
<dbReference type="Gene3D" id="3.40.50.2300">
    <property type="match status" value="1"/>
</dbReference>